<gene>
    <name evidence="3" type="ORF">N866_00190</name>
</gene>
<evidence type="ECO:0000256" key="1">
    <source>
        <dbReference type="SAM" id="Phobius"/>
    </source>
</evidence>
<organism evidence="3 4">
    <name type="scientific">Actinotalea ferrariae CF5-4</name>
    <dbReference type="NCBI Taxonomy" id="948458"/>
    <lineage>
        <taxon>Bacteria</taxon>
        <taxon>Bacillati</taxon>
        <taxon>Actinomycetota</taxon>
        <taxon>Actinomycetes</taxon>
        <taxon>Micrococcales</taxon>
        <taxon>Cellulomonadaceae</taxon>
        <taxon>Actinotalea</taxon>
    </lineage>
</organism>
<keyword evidence="1" id="KW-1133">Transmembrane helix</keyword>
<keyword evidence="4" id="KW-1185">Reference proteome</keyword>
<name>A0A021W1M8_9CELL</name>
<comment type="caution">
    <text evidence="3">The sequence shown here is derived from an EMBL/GenBank/DDBJ whole genome shotgun (WGS) entry which is preliminary data.</text>
</comment>
<evidence type="ECO:0000259" key="2">
    <source>
        <dbReference type="SMART" id="SM00858"/>
    </source>
</evidence>
<keyword evidence="1" id="KW-0472">Membrane</keyword>
<reference evidence="3 4" key="1">
    <citation type="submission" date="2014-01" db="EMBL/GenBank/DDBJ databases">
        <title>Actinotalea ferrariae CF5-4.</title>
        <authorList>
            <person name="Chen F."/>
            <person name="Li Y."/>
            <person name="Wang G."/>
        </authorList>
    </citation>
    <scope>NUCLEOTIDE SEQUENCE [LARGE SCALE GENOMIC DNA]</scope>
    <source>
        <strain evidence="3 4">CF5-4</strain>
    </source>
</reference>
<dbReference type="InterPro" id="IPR013974">
    <property type="entry name" value="SAF"/>
</dbReference>
<accession>A0A021W1M8</accession>
<dbReference type="SMART" id="SM00858">
    <property type="entry name" value="SAF"/>
    <property type="match status" value="1"/>
</dbReference>
<sequence>MTTHTTHIPAATNGRTQSLRAPVVLTPRGRRRPGLIVAGIALAMVGALTAVWLVAAAGQRSGVVVMARDVAYGATLTAQDLAVVDVSLDPSVAAIPSSEAGSLVGQVAAVRLVAGSVLAPSQVTAAGPPGPGEVVVPLSLDHDRVPAGGLLPGDRLLVVDTPPEQADPPSTDPAVFETIVARVGVPDLNGVVVVDVVATDDDGPALAARAATGRFALVVQPRGDDS</sequence>
<evidence type="ECO:0000313" key="4">
    <source>
        <dbReference type="Proteomes" id="UP000019753"/>
    </source>
</evidence>
<protein>
    <recommendedName>
        <fullName evidence="2">SAF domain-containing protein</fullName>
    </recommendedName>
</protein>
<keyword evidence="1" id="KW-0812">Transmembrane</keyword>
<dbReference type="AlphaFoldDB" id="A0A021W1M8"/>
<evidence type="ECO:0000313" key="3">
    <source>
        <dbReference type="EMBL" id="EYR65237.1"/>
    </source>
</evidence>
<proteinExistence type="predicted"/>
<dbReference type="Proteomes" id="UP000019753">
    <property type="component" value="Unassembled WGS sequence"/>
</dbReference>
<feature type="transmembrane region" description="Helical" evidence="1">
    <location>
        <begin position="35"/>
        <end position="55"/>
    </location>
</feature>
<dbReference type="CDD" id="cd11614">
    <property type="entry name" value="SAF_CpaB_FlgA_like"/>
    <property type="match status" value="1"/>
</dbReference>
<dbReference type="EMBL" id="AXCW01000001">
    <property type="protein sequence ID" value="EYR65237.1"/>
    <property type="molecule type" value="Genomic_DNA"/>
</dbReference>
<dbReference type="Pfam" id="PF08666">
    <property type="entry name" value="SAF"/>
    <property type="match status" value="1"/>
</dbReference>
<feature type="domain" description="SAF" evidence="2">
    <location>
        <begin position="61"/>
        <end position="124"/>
    </location>
</feature>